<dbReference type="EMBL" id="JBHSGK010000011">
    <property type="protein sequence ID" value="MFC4736971.1"/>
    <property type="molecule type" value="Genomic_DNA"/>
</dbReference>
<gene>
    <name evidence="3" type="ORF">ACFO4L_10270</name>
</gene>
<keyword evidence="4" id="KW-1185">Reference proteome</keyword>
<comment type="caution">
    <text evidence="3">The sequence shown here is derived from an EMBL/GenBank/DDBJ whole genome shotgun (WGS) entry which is preliminary data.</text>
</comment>
<evidence type="ECO:0000256" key="2">
    <source>
        <dbReference type="SAM" id="SignalP"/>
    </source>
</evidence>
<evidence type="ECO:0000313" key="4">
    <source>
        <dbReference type="Proteomes" id="UP001595896"/>
    </source>
</evidence>
<dbReference type="Pfam" id="PF14039">
    <property type="entry name" value="YusW"/>
    <property type="match status" value="1"/>
</dbReference>
<dbReference type="Proteomes" id="UP001595896">
    <property type="component" value="Unassembled WGS sequence"/>
</dbReference>
<feature type="compositionally biased region" description="Polar residues" evidence="1">
    <location>
        <begin position="35"/>
        <end position="50"/>
    </location>
</feature>
<dbReference type="PROSITE" id="PS51257">
    <property type="entry name" value="PROKAR_LIPOPROTEIN"/>
    <property type="match status" value="1"/>
</dbReference>
<sequence length="201" mass="22473">MKKTLLTTGTLAAALVLSACGEDNNGLDISENEMDATNTGQTDDNSPQSQTETEDDEEDENDFVGEGNDDVDGEVEDNEEESDEGNEEAASDWYEDLNFYEFDLDVDYGDQEYEAEYEYNDGNPEAQIEDSRDGDELSLTGEGALEELEGPLTELDLDADSSDDEVMDQVMNAFGIEEGYEEFEVEIEFFDDEELEVEDEE</sequence>
<evidence type="ECO:0000313" key="3">
    <source>
        <dbReference type="EMBL" id="MFC4736971.1"/>
    </source>
</evidence>
<dbReference type="InterPro" id="IPR025623">
    <property type="entry name" value="YusW"/>
</dbReference>
<keyword evidence="2" id="KW-0732">Signal</keyword>
<proteinExistence type="predicted"/>
<organism evidence="3 4">
    <name type="scientific">Bacillus daqingensis</name>
    <dbReference type="NCBI Taxonomy" id="872396"/>
    <lineage>
        <taxon>Bacteria</taxon>
        <taxon>Bacillati</taxon>
        <taxon>Bacillota</taxon>
        <taxon>Bacilli</taxon>
        <taxon>Bacillales</taxon>
        <taxon>Bacillaceae</taxon>
        <taxon>Bacillus</taxon>
    </lineage>
</organism>
<accession>A0ABV9NVP7</accession>
<protein>
    <submittedName>
        <fullName evidence="3">YusW family protein</fullName>
    </submittedName>
</protein>
<evidence type="ECO:0000256" key="1">
    <source>
        <dbReference type="SAM" id="MobiDB-lite"/>
    </source>
</evidence>
<feature type="compositionally biased region" description="Acidic residues" evidence="1">
    <location>
        <begin position="52"/>
        <end position="93"/>
    </location>
</feature>
<name>A0ABV9NVP7_9BACI</name>
<feature type="signal peptide" evidence="2">
    <location>
        <begin position="1"/>
        <end position="21"/>
    </location>
</feature>
<feature type="region of interest" description="Disordered" evidence="1">
    <location>
        <begin position="22"/>
        <end position="93"/>
    </location>
</feature>
<reference evidence="4" key="1">
    <citation type="journal article" date="2019" name="Int. J. Syst. Evol. Microbiol.">
        <title>The Global Catalogue of Microorganisms (GCM) 10K type strain sequencing project: providing services to taxonomists for standard genome sequencing and annotation.</title>
        <authorList>
            <consortium name="The Broad Institute Genomics Platform"/>
            <consortium name="The Broad Institute Genome Sequencing Center for Infectious Disease"/>
            <person name="Wu L."/>
            <person name="Ma J."/>
        </authorList>
    </citation>
    <scope>NUCLEOTIDE SEQUENCE [LARGE SCALE GENOMIC DNA]</scope>
    <source>
        <strain evidence="4">JCM 12165</strain>
    </source>
</reference>
<dbReference type="RefSeq" id="WP_377909582.1">
    <property type="nucleotide sequence ID" value="NZ_JBHSGK010000011.1"/>
</dbReference>
<feature type="chain" id="PRO_5046280747" evidence="2">
    <location>
        <begin position="22"/>
        <end position="201"/>
    </location>
</feature>